<keyword evidence="3 5" id="KW-1133">Transmembrane helix</keyword>
<evidence type="ECO:0000259" key="6">
    <source>
        <dbReference type="Pfam" id="PF00892"/>
    </source>
</evidence>
<organism evidence="7 8">
    <name type="scientific">Candidatus Chryseopegocella kryptomonas</name>
    <dbReference type="NCBI Taxonomy" id="1633643"/>
    <lineage>
        <taxon>Bacteria</taxon>
        <taxon>Pseudomonadati</taxon>
        <taxon>Candidatus Kryptoniota</taxon>
        <taxon>Candidatus Chryseopegocella</taxon>
    </lineage>
</organism>
<dbReference type="GO" id="GO:0016020">
    <property type="term" value="C:membrane"/>
    <property type="evidence" value="ECO:0007669"/>
    <property type="project" value="UniProtKB-SubCell"/>
</dbReference>
<feature type="transmembrane region" description="Helical" evidence="5">
    <location>
        <begin position="74"/>
        <end position="94"/>
    </location>
</feature>
<feature type="transmembrane region" description="Helical" evidence="5">
    <location>
        <begin position="163"/>
        <end position="182"/>
    </location>
</feature>
<keyword evidence="4 5" id="KW-0472">Membrane</keyword>
<feature type="transmembrane region" description="Helical" evidence="5">
    <location>
        <begin position="41"/>
        <end position="62"/>
    </location>
</feature>
<dbReference type="EMBL" id="CZVW01000008">
    <property type="protein sequence ID" value="CUT01112.1"/>
    <property type="molecule type" value="Genomic_DNA"/>
</dbReference>
<dbReference type="PANTHER" id="PTHR32322:SF14">
    <property type="entry name" value="PROTEIN PAGO"/>
    <property type="match status" value="1"/>
</dbReference>
<dbReference type="Pfam" id="PF00892">
    <property type="entry name" value="EamA"/>
    <property type="match status" value="2"/>
</dbReference>
<dbReference type="Proteomes" id="UP000199197">
    <property type="component" value="Unassembled WGS sequence"/>
</dbReference>
<feature type="transmembrane region" description="Helical" evidence="5">
    <location>
        <begin position="194"/>
        <end position="215"/>
    </location>
</feature>
<protein>
    <submittedName>
        <fullName evidence="7">Permease of the drug/metabolite transporter (DMT) superfamily</fullName>
    </submittedName>
</protein>
<keyword evidence="2 5" id="KW-0812">Transmembrane</keyword>
<feature type="transmembrane region" description="Helical" evidence="5">
    <location>
        <begin position="12"/>
        <end position="35"/>
    </location>
</feature>
<evidence type="ECO:0000256" key="5">
    <source>
        <dbReference type="SAM" id="Phobius"/>
    </source>
</evidence>
<dbReference type="InterPro" id="IPR037185">
    <property type="entry name" value="EmrE-like"/>
</dbReference>
<reference evidence="8" key="1">
    <citation type="submission" date="2015-11" db="EMBL/GenBank/DDBJ databases">
        <authorList>
            <person name="Varghese N."/>
        </authorList>
    </citation>
    <scope>NUCLEOTIDE SEQUENCE [LARGE SCALE GENOMIC DNA]</scope>
    <source>
        <strain evidence="8">JGI-23</strain>
    </source>
</reference>
<feature type="transmembrane region" description="Helical" evidence="5">
    <location>
        <begin position="100"/>
        <end position="121"/>
    </location>
</feature>
<feature type="transmembrane region" description="Helical" evidence="5">
    <location>
        <begin position="128"/>
        <end position="147"/>
    </location>
</feature>
<dbReference type="InterPro" id="IPR050638">
    <property type="entry name" value="AA-Vitamin_Transporters"/>
</dbReference>
<evidence type="ECO:0000256" key="1">
    <source>
        <dbReference type="ARBA" id="ARBA00004141"/>
    </source>
</evidence>
<evidence type="ECO:0000256" key="4">
    <source>
        <dbReference type="ARBA" id="ARBA00023136"/>
    </source>
</evidence>
<evidence type="ECO:0000313" key="7">
    <source>
        <dbReference type="EMBL" id="CUT01112.1"/>
    </source>
</evidence>
<evidence type="ECO:0000313" key="8">
    <source>
        <dbReference type="Proteomes" id="UP000199197"/>
    </source>
</evidence>
<feature type="domain" description="EamA" evidence="6">
    <location>
        <begin position="167"/>
        <end position="300"/>
    </location>
</feature>
<sequence length="321" mass="36006">MKLTKIAEKTFVKILLFVLICMIWGSTWFVIKLGLKDLPVLFSLSLRFLTASVVLLVILKLFNIQIPINEKQIYLYLYLTLFSFLFPFSLVYWAEVTIPSNLASILFSTMPFFAAIFSRIFLKEELNFLQQTGLVLGFIGVALIFRIDTKHFGGDVLFQNSRFLLSMVAVLVSAFLNASVLIMVKKYGMGIHPLAINFIPLSLSGIILFIISSIIEDWSSIKFGVNGVGSVIYLGVFGSIVTFTIYYWLLRKVPAVIMSLTAFLTPVFAVLIGVFIGGEVITSNIIFGATFVLIGMLFVNSSLILKNFNRRKIISEKDANH</sequence>
<feature type="domain" description="EamA" evidence="6">
    <location>
        <begin position="14"/>
        <end position="145"/>
    </location>
</feature>
<name>A0A0P1MYR5_9BACT</name>
<dbReference type="InterPro" id="IPR000620">
    <property type="entry name" value="EamA_dom"/>
</dbReference>
<keyword evidence="8" id="KW-1185">Reference proteome</keyword>
<comment type="subcellular location">
    <subcellularLocation>
        <location evidence="1">Membrane</location>
        <topology evidence="1">Multi-pass membrane protein</topology>
    </subcellularLocation>
</comment>
<accession>A0A0P1MYR5</accession>
<dbReference type="AlphaFoldDB" id="A0A0P1MYR5"/>
<proteinExistence type="predicted"/>
<feature type="transmembrane region" description="Helical" evidence="5">
    <location>
        <begin position="256"/>
        <end position="278"/>
    </location>
</feature>
<dbReference type="OrthoDB" id="9812547at2"/>
<dbReference type="SUPFAM" id="SSF103481">
    <property type="entry name" value="Multidrug resistance efflux transporter EmrE"/>
    <property type="match status" value="2"/>
</dbReference>
<feature type="transmembrane region" description="Helical" evidence="5">
    <location>
        <begin position="284"/>
        <end position="305"/>
    </location>
</feature>
<dbReference type="PANTHER" id="PTHR32322">
    <property type="entry name" value="INNER MEMBRANE TRANSPORTER"/>
    <property type="match status" value="1"/>
</dbReference>
<gene>
    <name evidence="7" type="ORF">JGI23_00986</name>
</gene>
<evidence type="ECO:0000256" key="3">
    <source>
        <dbReference type="ARBA" id="ARBA00022989"/>
    </source>
</evidence>
<dbReference type="RefSeq" id="WP_092349384.1">
    <property type="nucleotide sequence ID" value="NZ_CZVW01000008.1"/>
</dbReference>
<evidence type="ECO:0000256" key="2">
    <source>
        <dbReference type="ARBA" id="ARBA00022692"/>
    </source>
</evidence>
<feature type="transmembrane region" description="Helical" evidence="5">
    <location>
        <begin position="227"/>
        <end position="249"/>
    </location>
</feature>